<proteinExistence type="predicted"/>
<comment type="caution">
    <text evidence="1">The sequence shown here is derived from an EMBL/GenBank/DDBJ whole genome shotgun (WGS) entry which is preliminary data.</text>
</comment>
<dbReference type="Proteomes" id="UP000324748">
    <property type="component" value="Unassembled WGS sequence"/>
</dbReference>
<dbReference type="AlphaFoldDB" id="A0A5B0NMK6"/>
<evidence type="ECO:0000313" key="1">
    <source>
        <dbReference type="EMBL" id="KAA1089149.1"/>
    </source>
</evidence>
<protein>
    <submittedName>
        <fullName evidence="1">Uncharacterized protein</fullName>
    </submittedName>
</protein>
<name>A0A5B0NMK6_PUCGR</name>
<gene>
    <name evidence="1" type="ORF">PGT21_008400</name>
</gene>
<keyword evidence="2" id="KW-1185">Reference proteome</keyword>
<evidence type="ECO:0000313" key="2">
    <source>
        <dbReference type="Proteomes" id="UP000324748"/>
    </source>
</evidence>
<sequence>MYVIVVCYPLAKALEKTLQPLQVEEEASKNKCTTFQLHKFEKIHNYGLGYLQVSVTSPKDHQRKQYCTGLRMRFWLESNSILKPVRVFYTLCYLASRFASTSL</sequence>
<accession>A0A5B0NMK6</accession>
<organism evidence="1 2">
    <name type="scientific">Puccinia graminis f. sp. tritici</name>
    <dbReference type="NCBI Taxonomy" id="56615"/>
    <lineage>
        <taxon>Eukaryota</taxon>
        <taxon>Fungi</taxon>
        <taxon>Dikarya</taxon>
        <taxon>Basidiomycota</taxon>
        <taxon>Pucciniomycotina</taxon>
        <taxon>Pucciniomycetes</taxon>
        <taxon>Pucciniales</taxon>
        <taxon>Pucciniaceae</taxon>
        <taxon>Puccinia</taxon>
    </lineage>
</organism>
<reference evidence="1 2" key="1">
    <citation type="submission" date="2019-05" db="EMBL/GenBank/DDBJ databases">
        <title>Emergence of the Ug99 lineage of the wheat stem rust pathogen through somatic hybridization.</title>
        <authorList>
            <person name="Li F."/>
            <person name="Upadhyaya N.M."/>
            <person name="Sperschneider J."/>
            <person name="Matny O."/>
            <person name="Nguyen-Phuc H."/>
            <person name="Mago R."/>
            <person name="Raley C."/>
            <person name="Miller M.E."/>
            <person name="Silverstein K.A.T."/>
            <person name="Henningsen E."/>
            <person name="Hirsch C.D."/>
            <person name="Visser B."/>
            <person name="Pretorius Z.A."/>
            <person name="Steffenson B.J."/>
            <person name="Schwessinger B."/>
            <person name="Dodds P.N."/>
            <person name="Figueroa M."/>
        </authorList>
    </citation>
    <scope>NUCLEOTIDE SEQUENCE [LARGE SCALE GENOMIC DNA]</scope>
    <source>
        <strain evidence="1">21-0</strain>
    </source>
</reference>
<dbReference type="EMBL" id="VSWC01000093">
    <property type="protein sequence ID" value="KAA1089149.1"/>
    <property type="molecule type" value="Genomic_DNA"/>
</dbReference>